<accession>A0A9Q3JCN4</accession>
<protein>
    <submittedName>
        <fullName evidence="1">Uncharacterized protein</fullName>
    </submittedName>
</protein>
<evidence type="ECO:0000313" key="1">
    <source>
        <dbReference type="EMBL" id="MBW0560685.1"/>
    </source>
</evidence>
<proteinExistence type="predicted"/>
<gene>
    <name evidence="1" type="ORF">O181_100400</name>
</gene>
<dbReference type="Proteomes" id="UP000765509">
    <property type="component" value="Unassembled WGS sequence"/>
</dbReference>
<dbReference type="EMBL" id="AVOT02069899">
    <property type="protein sequence ID" value="MBW0560685.1"/>
    <property type="molecule type" value="Genomic_DNA"/>
</dbReference>
<keyword evidence="2" id="KW-1185">Reference proteome</keyword>
<comment type="caution">
    <text evidence="1">The sequence shown here is derived from an EMBL/GenBank/DDBJ whole genome shotgun (WGS) entry which is preliminary data.</text>
</comment>
<name>A0A9Q3JCN4_9BASI</name>
<reference evidence="1" key="1">
    <citation type="submission" date="2021-03" db="EMBL/GenBank/DDBJ databases">
        <title>Draft genome sequence of rust myrtle Austropuccinia psidii MF-1, a brazilian biotype.</title>
        <authorList>
            <person name="Quecine M.C."/>
            <person name="Pachon D.M.R."/>
            <person name="Bonatelli M.L."/>
            <person name="Correr F.H."/>
            <person name="Franceschini L.M."/>
            <person name="Leite T.F."/>
            <person name="Margarido G.R.A."/>
            <person name="Almeida C.A."/>
            <person name="Ferrarezi J.A."/>
            <person name="Labate C.A."/>
        </authorList>
    </citation>
    <scope>NUCLEOTIDE SEQUENCE</scope>
    <source>
        <strain evidence="1">MF-1</strain>
    </source>
</reference>
<evidence type="ECO:0000313" key="2">
    <source>
        <dbReference type="Proteomes" id="UP000765509"/>
    </source>
</evidence>
<dbReference type="AlphaFoldDB" id="A0A9Q3JCN4"/>
<organism evidence="1 2">
    <name type="scientific">Austropuccinia psidii MF-1</name>
    <dbReference type="NCBI Taxonomy" id="1389203"/>
    <lineage>
        <taxon>Eukaryota</taxon>
        <taxon>Fungi</taxon>
        <taxon>Dikarya</taxon>
        <taxon>Basidiomycota</taxon>
        <taxon>Pucciniomycotina</taxon>
        <taxon>Pucciniomycetes</taxon>
        <taxon>Pucciniales</taxon>
        <taxon>Sphaerophragmiaceae</taxon>
        <taxon>Austropuccinia</taxon>
    </lineage>
</organism>
<sequence>MLLQRPQDMPPMCPSTLLMPSPTRLILSADDHPYTLTVSSQHASNAAPTLAQASTPPTILTLLKCSQDETTMPPPISALTTPSSSTTLLLTILTLLRRPQYMPPCEP</sequence>